<feature type="domain" description="STAS" evidence="1">
    <location>
        <begin position="1"/>
        <end position="92"/>
    </location>
</feature>
<organism evidence="2 3">
    <name type="scientific">Jimgerdemannia flammicorona</name>
    <dbReference type="NCBI Taxonomy" id="994334"/>
    <lineage>
        <taxon>Eukaryota</taxon>
        <taxon>Fungi</taxon>
        <taxon>Fungi incertae sedis</taxon>
        <taxon>Mucoromycota</taxon>
        <taxon>Mucoromycotina</taxon>
        <taxon>Endogonomycetes</taxon>
        <taxon>Endogonales</taxon>
        <taxon>Endogonaceae</taxon>
        <taxon>Jimgerdemannia</taxon>
    </lineage>
</organism>
<dbReference type="PROSITE" id="PS50801">
    <property type="entry name" value="STAS"/>
    <property type="match status" value="1"/>
</dbReference>
<proteinExistence type="predicted"/>
<dbReference type="AlphaFoldDB" id="A0A433CZ84"/>
<gene>
    <name evidence="2" type="ORF">BC936DRAFT_136565</name>
</gene>
<keyword evidence="3" id="KW-1185">Reference proteome</keyword>
<evidence type="ECO:0000259" key="1">
    <source>
        <dbReference type="PROSITE" id="PS50801"/>
    </source>
</evidence>
<reference evidence="2 3" key="1">
    <citation type="journal article" date="2018" name="New Phytol.">
        <title>Phylogenomics of Endogonaceae and evolution of mycorrhizas within Mucoromycota.</title>
        <authorList>
            <person name="Chang Y."/>
            <person name="Desiro A."/>
            <person name="Na H."/>
            <person name="Sandor L."/>
            <person name="Lipzen A."/>
            <person name="Clum A."/>
            <person name="Barry K."/>
            <person name="Grigoriev I.V."/>
            <person name="Martin F.M."/>
            <person name="Stajich J.E."/>
            <person name="Smith M.E."/>
            <person name="Bonito G."/>
            <person name="Spatafora J.W."/>
        </authorList>
    </citation>
    <scope>NUCLEOTIDE SEQUENCE [LARGE SCALE GENOMIC DNA]</scope>
    <source>
        <strain evidence="2 3">GMNB39</strain>
    </source>
</reference>
<dbReference type="Proteomes" id="UP000268093">
    <property type="component" value="Unassembled WGS sequence"/>
</dbReference>
<evidence type="ECO:0000313" key="3">
    <source>
        <dbReference type="Proteomes" id="UP000268093"/>
    </source>
</evidence>
<evidence type="ECO:0000313" key="2">
    <source>
        <dbReference type="EMBL" id="RUP43903.1"/>
    </source>
</evidence>
<sequence length="102" mass="11780">MSVHPSEEPRLGAISNVIFDVEQMLEIDARLVALHLDHSYKKIVEAYNARYVQVFFVKIHENARELFELSGLTEKVGPDHIFKRVSTAIDYIERHPQGYDTP</sequence>
<dbReference type="Gene3D" id="3.30.750.24">
    <property type="entry name" value="STAS domain"/>
    <property type="match status" value="1"/>
</dbReference>
<dbReference type="EMBL" id="RBNI01010061">
    <property type="protein sequence ID" value="RUP43903.1"/>
    <property type="molecule type" value="Genomic_DNA"/>
</dbReference>
<accession>A0A433CZ84</accession>
<dbReference type="InterPro" id="IPR036513">
    <property type="entry name" value="STAS_dom_sf"/>
</dbReference>
<dbReference type="InterPro" id="IPR002645">
    <property type="entry name" value="STAS_dom"/>
</dbReference>
<dbReference type="OrthoDB" id="427213at2759"/>
<name>A0A433CZ84_9FUNG</name>
<protein>
    <recommendedName>
        <fullName evidence="1">STAS domain-containing protein</fullName>
    </recommendedName>
</protein>
<comment type="caution">
    <text evidence="2">The sequence shown here is derived from an EMBL/GenBank/DDBJ whole genome shotgun (WGS) entry which is preliminary data.</text>
</comment>